<reference evidence="1 2" key="1">
    <citation type="submission" date="2013-08" db="EMBL/GenBank/DDBJ databases">
        <authorList>
            <person name="Weinstock G."/>
            <person name="Sodergren E."/>
            <person name="Wylie T."/>
            <person name="Fulton L."/>
            <person name="Fulton R."/>
            <person name="Fronick C."/>
            <person name="O'Laughlin M."/>
            <person name="Godfrey J."/>
            <person name="Miner T."/>
            <person name="Herter B."/>
            <person name="Appelbaum E."/>
            <person name="Cordes M."/>
            <person name="Lek S."/>
            <person name="Wollam A."/>
            <person name="Pepin K.H."/>
            <person name="Palsikar V.B."/>
            <person name="Mitreva M."/>
            <person name="Wilson R.K."/>
        </authorList>
    </citation>
    <scope>NUCLEOTIDE SEQUENCE [LARGE SCALE GENOMIC DNA]</scope>
    <source>
        <strain evidence="1 2">ATCC 700332</strain>
    </source>
</reference>
<protein>
    <submittedName>
        <fullName evidence="1">Tetratricopeptide repeat protein</fullName>
    </submittedName>
</protein>
<dbReference type="Pfam" id="PF13181">
    <property type="entry name" value="TPR_8"/>
    <property type="match status" value="1"/>
</dbReference>
<dbReference type="EMBL" id="AWVH01000041">
    <property type="protein sequence ID" value="ERJ91792.1"/>
    <property type="molecule type" value="Genomic_DNA"/>
</dbReference>
<accession>A0ABN0NWW4</accession>
<evidence type="ECO:0000313" key="2">
    <source>
        <dbReference type="Proteomes" id="UP000016649"/>
    </source>
</evidence>
<dbReference type="Proteomes" id="UP000016649">
    <property type="component" value="Unassembled WGS sequence"/>
</dbReference>
<name>A0ABN0NWW4_TRELE</name>
<gene>
    <name evidence="1" type="ORF">HMPREF9193_01923</name>
</gene>
<comment type="caution">
    <text evidence="1">The sequence shown here is derived from an EMBL/GenBank/DDBJ whole genome shotgun (WGS) entry which is preliminary data.</text>
</comment>
<dbReference type="SUPFAM" id="SSF48452">
    <property type="entry name" value="TPR-like"/>
    <property type="match status" value="2"/>
</dbReference>
<dbReference type="Gene3D" id="1.25.40.10">
    <property type="entry name" value="Tetratricopeptide repeat domain"/>
    <property type="match status" value="2"/>
</dbReference>
<dbReference type="InterPro" id="IPR019734">
    <property type="entry name" value="TPR_rpt"/>
</dbReference>
<dbReference type="InterPro" id="IPR011990">
    <property type="entry name" value="TPR-like_helical_dom_sf"/>
</dbReference>
<organism evidence="1 2">
    <name type="scientific">Treponema lecithinolyticum ATCC 700332</name>
    <dbReference type="NCBI Taxonomy" id="1321815"/>
    <lineage>
        <taxon>Bacteria</taxon>
        <taxon>Pseudomonadati</taxon>
        <taxon>Spirochaetota</taxon>
        <taxon>Spirochaetia</taxon>
        <taxon>Spirochaetales</taxon>
        <taxon>Treponemataceae</taxon>
        <taxon>Treponema</taxon>
    </lineage>
</organism>
<proteinExistence type="predicted"/>
<dbReference type="SMART" id="SM00028">
    <property type="entry name" value="TPR"/>
    <property type="match status" value="4"/>
</dbReference>
<evidence type="ECO:0000313" key="1">
    <source>
        <dbReference type="EMBL" id="ERJ91792.1"/>
    </source>
</evidence>
<keyword evidence="2" id="KW-1185">Reference proteome</keyword>
<sequence>MLKKAEKYARSPYERLAIVRRALILDRSSFAQKVLQKALRHFPDNQELLAVYTHFLVSSSKSEEALRYGAKLEGGPYGSLYAELLFRFAAPVNFFSSAYKQAFADAARTTGNAVYFRNAALIEAFFGNMEASFSFHPASLSAYDSEDTARFWARISYDSGNFIQCTQDLQFVQDSAQKQSLLADAYLRSGDEKKAIAAWLDSTERFADENPSAWCNAAKAAFKAGSIGYAYLFLEKLTERFPDYIPGLAAYAAFSVGTFPYTAQNVFSDILKQRGIKTLSMELDDVVPRVKPEEALKRIEKAMDGAQNDTVLLLEYTKLKWAAEQKNAAQNQAQNTEFFKRKRQADLWRLLEQTTAAGGRYDPRAVHFVLYYLCADGMLSQADELLARWNALRSSAAVPQAPEIWEYDIGAYIDIKQQRYEQAERMLETSVFTDENLVSAGTSALASLKGRDPAAVFNLALLYNASGKRVQALALYRKLLSAVTDTVLQAEIYYRIALIQLEQREKRSAVLSLNQCIALNSAHAQARLLLKTINDGQN</sequence>